<keyword evidence="2" id="KW-1185">Reference proteome</keyword>
<name>A0A0C3P0T8_PISTI</name>
<dbReference type="OrthoDB" id="10599176at2759"/>
<dbReference type="HOGENOM" id="CLU_1107487_0_0_1"/>
<evidence type="ECO:0000313" key="1">
    <source>
        <dbReference type="EMBL" id="KIO00959.1"/>
    </source>
</evidence>
<protein>
    <submittedName>
        <fullName evidence="1">Uncharacterized protein</fullName>
    </submittedName>
</protein>
<proteinExistence type="predicted"/>
<dbReference type="EMBL" id="KN831992">
    <property type="protein sequence ID" value="KIO00959.1"/>
    <property type="molecule type" value="Genomic_DNA"/>
</dbReference>
<dbReference type="InParanoid" id="A0A0C3P0T8"/>
<reference evidence="1 2" key="1">
    <citation type="submission" date="2014-04" db="EMBL/GenBank/DDBJ databases">
        <authorList>
            <consortium name="DOE Joint Genome Institute"/>
            <person name="Kuo A."/>
            <person name="Kohler A."/>
            <person name="Costa M.D."/>
            <person name="Nagy L.G."/>
            <person name="Floudas D."/>
            <person name="Copeland A."/>
            <person name="Barry K.W."/>
            <person name="Cichocki N."/>
            <person name="Veneault-Fourrey C."/>
            <person name="LaButti K."/>
            <person name="Lindquist E.A."/>
            <person name="Lipzen A."/>
            <person name="Lundell T."/>
            <person name="Morin E."/>
            <person name="Murat C."/>
            <person name="Sun H."/>
            <person name="Tunlid A."/>
            <person name="Henrissat B."/>
            <person name="Grigoriev I.V."/>
            <person name="Hibbett D.S."/>
            <person name="Martin F."/>
            <person name="Nordberg H.P."/>
            <person name="Cantor M.N."/>
            <person name="Hua S.X."/>
        </authorList>
    </citation>
    <scope>NUCLEOTIDE SEQUENCE [LARGE SCALE GENOMIC DNA]</scope>
    <source>
        <strain evidence="1 2">Marx 270</strain>
    </source>
</reference>
<evidence type="ECO:0000313" key="2">
    <source>
        <dbReference type="Proteomes" id="UP000054217"/>
    </source>
</evidence>
<reference evidence="2" key="2">
    <citation type="submission" date="2015-01" db="EMBL/GenBank/DDBJ databases">
        <title>Evolutionary Origins and Diversification of the Mycorrhizal Mutualists.</title>
        <authorList>
            <consortium name="DOE Joint Genome Institute"/>
            <consortium name="Mycorrhizal Genomics Consortium"/>
            <person name="Kohler A."/>
            <person name="Kuo A."/>
            <person name="Nagy L.G."/>
            <person name="Floudas D."/>
            <person name="Copeland A."/>
            <person name="Barry K.W."/>
            <person name="Cichocki N."/>
            <person name="Veneault-Fourrey C."/>
            <person name="LaButti K."/>
            <person name="Lindquist E.A."/>
            <person name="Lipzen A."/>
            <person name="Lundell T."/>
            <person name="Morin E."/>
            <person name="Murat C."/>
            <person name="Riley R."/>
            <person name="Ohm R."/>
            <person name="Sun H."/>
            <person name="Tunlid A."/>
            <person name="Henrissat B."/>
            <person name="Grigoriev I.V."/>
            <person name="Hibbett D.S."/>
            <person name="Martin F."/>
        </authorList>
    </citation>
    <scope>NUCLEOTIDE SEQUENCE [LARGE SCALE GENOMIC DNA]</scope>
    <source>
        <strain evidence="2">Marx 270</strain>
    </source>
</reference>
<gene>
    <name evidence="1" type="ORF">M404DRAFT_29158</name>
</gene>
<dbReference type="Proteomes" id="UP000054217">
    <property type="component" value="Unassembled WGS sequence"/>
</dbReference>
<sequence length="251" mass="27658">MHFQSVQQFKATFWHCIKDYNFAPGTLMLIHNSCIEKELNQKMKLQHTGPMVILCQTTGGSYLLAELDGSISKLCFTVFHLLPYHPQSQAHATVTHITRLDNDELDHLLKEAEDDPTDNEVEVFALDSQLSAISSTHSPSIMPSPSFLHTCLCPLFSHDTPASFHGFNHLSVASPTVFIPAPMLTGDNRILLEHLLESSELASPTDALASHLVALTITDDGPNSMSHASKMWNSHEEFQQMGATADILAGP</sequence>
<dbReference type="STRING" id="870435.A0A0C3P0T8"/>
<dbReference type="AlphaFoldDB" id="A0A0C3P0T8"/>
<organism evidence="1 2">
    <name type="scientific">Pisolithus tinctorius Marx 270</name>
    <dbReference type="NCBI Taxonomy" id="870435"/>
    <lineage>
        <taxon>Eukaryota</taxon>
        <taxon>Fungi</taxon>
        <taxon>Dikarya</taxon>
        <taxon>Basidiomycota</taxon>
        <taxon>Agaricomycotina</taxon>
        <taxon>Agaricomycetes</taxon>
        <taxon>Agaricomycetidae</taxon>
        <taxon>Boletales</taxon>
        <taxon>Sclerodermatineae</taxon>
        <taxon>Pisolithaceae</taxon>
        <taxon>Pisolithus</taxon>
    </lineage>
</organism>
<accession>A0A0C3P0T8</accession>